<feature type="chain" id="PRO_5045342312" description="Lipoprotein" evidence="2">
    <location>
        <begin position="28"/>
        <end position="141"/>
    </location>
</feature>
<protein>
    <recommendedName>
        <fullName evidence="5">Lipoprotein</fullName>
    </recommendedName>
</protein>
<evidence type="ECO:0000313" key="3">
    <source>
        <dbReference type="EMBL" id="NHZ78566.1"/>
    </source>
</evidence>
<reference evidence="3 4" key="1">
    <citation type="submission" date="2019-10" db="EMBL/GenBank/DDBJ databases">
        <title>Taxonomy of Antarctic Massilia spp.: description of Massilia rubra sp. nov., Massilia aquatica sp. nov., Massilia mucilaginosa sp. nov., Massilia frigida sp. nov. isolated from streams, lakes and regoliths.</title>
        <authorList>
            <person name="Holochova P."/>
            <person name="Sedlacek I."/>
            <person name="Kralova S."/>
            <person name="Maslanova I."/>
            <person name="Busse H.-J."/>
            <person name="Stankova E."/>
            <person name="Vrbovska V."/>
            <person name="Kovarovic V."/>
            <person name="Bartak M."/>
            <person name="Svec P."/>
            <person name="Pantucek R."/>
        </authorList>
    </citation>
    <scope>NUCLEOTIDE SEQUENCE [LARGE SCALE GENOMIC DNA]</scope>
    <source>
        <strain evidence="3 4">CCM 8695</strain>
    </source>
</reference>
<sequence>MFFNVFNRGLLCAGIFALSACGGGDLANDPLPAVRQSPAAPVQQANPASTTPDAPPAALGGAPRFATAAEREAEQLRMVPYEQSFSFEIHRRARERPEHLREPAEPVKAMGQACDAAAQGRPADCIPSQPGAPVQAGGQAL</sequence>
<accession>A0ABX0N5P5</accession>
<feature type="signal peptide" evidence="2">
    <location>
        <begin position="1"/>
        <end position="27"/>
    </location>
</feature>
<keyword evidence="4" id="KW-1185">Reference proteome</keyword>
<gene>
    <name evidence="3" type="ORF">F2P44_04610</name>
</gene>
<feature type="region of interest" description="Disordered" evidence="1">
    <location>
        <begin position="94"/>
        <end position="141"/>
    </location>
</feature>
<organism evidence="3 4">
    <name type="scientific">Massilia frigida</name>
    <dbReference type="NCBI Taxonomy" id="2609281"/>
    <lineage>
        <taxon>Bacteria</taxon>
        <taxon>Pseudomonadati</taxon>
        <taxon>Pseudomonadota</taxon>
        <taxon>Betaproteobacteria</taxon>
        <taxon>Burkholderiales</taxon>
        <taxon>Oxalobacteraceae</taxon>
        <taxon>Telluria group</taxon>
        <taxon>Massilia</taxon>
    </lineage>
</organism>
<evidence type="ECO:0000313" key="4">
    <source>
        <dbReference type="Proteomes" id="UP000621455"/>
    </source>
</evidence>
<dbReference type="EMBL" id="WHJG01000003">
    <property type="protein sequence ID" value="NHZ78566.1"/>
    <property type="molecule type" value="Genomic_DNA"/>
</dbReference>
<dbReference type="RefSeq" id="WP_167085464.1">
    <property type="nucleotide sequence ID" value="NZ_WHJG01000003.1"/>
</dbReference>
<feature type="compositionally biased region" description="Low complexity" evidence="1">
    <location>
        <begin position="45"/>
        <end position="61"/>
    </location>
</feature>
<keyword evidence="2" id="KW-0732">Signal</keyword>
<dbReference type="Proteomes" id="UP000621455">
    <property type="component" value="Unassembled WGS sequence"/>
</dbReference>
<evidence type="ECO:0000256" key="1">
    <source>
        <dbReference type="SAM" id="MobiDB-lite"/>
    </source>
</evidence>
<evidence type="ECO:0008006" key="5">
    <source>
        <dbReference type="Google" id="ProtNLM"/>
    </source>
</evidence>
<proteinExistence type="predicted"/>
<comment type="caution">
    <text evidence="3">The sequence shown here is derived from an EMBL/GenBank/DDBJ whole genome shotgun (WGS) entry which is preliminary data.</text>
</comment>
<evidence type="ECO:0000256" key="2">
    <source>
        <dbReference type="SAM" id="SignalP"/>
    </source>
</evidence>
<feature type="compositionally biased region" description="Basic and acidic residues" evidence="1">
    <location>
        <begin position="95"/>
        <end position="105"/>
    </location>
</feature>
<name>A0ABX0N5P5_9BURK</name>
<feature type="region of interest" description="Disordered" evidence="1">
    <location>
        <begin position="32"/>
        <end position="61"/>
    </location>
</feature>